<dbReference type="InterPro" id="IPR013249">
    <property type="entry name" value="RNA_pol_sigma70_r4_t2"/>
</dbReference>
<evidence type="ECO:0000313" key="7">
    <source>
        <dbReference type="Proteomes" id="UP001550044"/>
    </source>
</evidence>
<evidence type="ECO:0000256" key="1">
    <source>
        <dbReference type="ARBA" id="ARBA00010641"/>
    </source>
</evidence>
<dbReference type="Gene3D" id="1.10.10.10">
    <property type="entry name" value="Winged helix-like DNA-binding domain superfamily/Winged helix DNA-binding domain"/>
    <property type="match status" value="1"/>
</dbReference>
<comment type="similarity">
    <text evidence="1">Belongs to the sigma-70 factor family. ECF subfamily.</text>
</comment>
<evidence type="ECO:0000313" key="6">
    <source>
        <dbReference type="EMBL" id="MET8437398.1"/>
    </source>
</evidence>
<evidence type="ECO:0000256" key="3">
    <source>
        <dbReference type="ARBA" id="ARBA00023082"/>
    </source>
</evidence>
<keyword evidence="3" id="KW-0731">Sigma factor</keyword>
<reference evidence="6 7" key="1">
    <citation type="submission" date="2024-06" db="EMBL/GenBank/DDBJ databases">
        <title>The Natural Products Discovery Center: Release of the First 8490 Sequenced Strains for Exploring Actinobacteria Biosynthetic Diversity.</title>
        <authorList>
            <person name="Kalkreuter E."/>
            <person name="Kautsar S.A."/>
            <person name="Yang D."/>
            <person name="Bader C.D."/>
            <person name="Teijaro C.N."/>
            <person name="Fluegel L."/>
            <person name="Davis C.M."/>
            <person name="Simpson J.R."/>
            <person name="Lauterbach L."/>
            <person name="Steele A.D."/>
            <person name="Gui C."/>
            <person name="Meng S."/>
            <person name="Li G."/>
            <person name="Viehrig K."/>
            <person name="Ye F."/>
            <person name="Su P."/>
            <person name="Kiefer A.F."/>
            <person name="Nichols A."/>
            <person name="Cepeda A.J."/>
            <person name="Yan W."/>
            <person name="Fan B."/>
            <person name="Jiang Y."/>
            <person name="Adhikari A."/>
            <person name="Zheng C.-J."/>
            <person name="Schuster L."/>
            <person name="Cowan T.M."/>
            <person name="Smanski M.J."/>
            <person name="Chevrette M.G."/>
            <person name="De Carvalho L.P.S."/>
            <person name="Shen B."/>
        </authorList>
    </citation>
    <scope>NUCLEOTIDE SEQUENCE [LARGE SCALE GENOMIC DNA]</scope>
    <source>
        <strain evidence="6 7">NPDC005137</strain>
    </source>
</reference>
<evidence type="ECO:0000256" key="4">
    <source>
        <dbReference type="ARBA" id="ARBA00023163"/>
    </source>
</evidence>
<comment type="caution">
    <text evidence="6">The sequence shown here is derived from an EMBL/GenBank/DDBJ whole genome shotgun (WGS) entry which is preliminary data.</text>
</comment>
<dbReference type="InterPro" id="IPR013324">
    <property type="entry name" value="RNA_pol_sigma_r3/r4-like"/>
</dbReference>
<dbReference type="RefSeq" id="WP_356501680.1">
    <property type="nucleotide sequence ID" value="NZ_JBEXEF010000056.1"/>
</dbReference>
<feature type="domain" description="RNA polymerase sigma factor 70 region 4 type 2" evidence="5">
    <location>
        <begin position="13"/>
        <end position="58"/>
    </location>
</feature>
<keyword evidence="4" id="KW-0804">Transcription</keyword>
<accession>A0ABV2UKX3</accession>
<dbReference type="SUPFAM" id="SSF88659">
    <property type="entry name" value="Sigma3 and sigma4 domains of RNA polymerase sigma factors"/>
    <property type="match status" value="1"/>
</dbReference>
<keyword evidence="2" id="KW-0805">Transcription regulation</keyword>
<dbReference type="Proteomes" id="UP001550044">
    <property type="component" value="Unassembled WGS sequence"/>
</dbReference>
<dbReference type="InterPro" id="IPR036388">
    <property type="entry name" value="WH-like_DNA-bd_sf"/>
</dbReference>
<name>A0ABV2UKX3_9ACTN</name>
<proteinExistence type="inferred from homology"/>
<dbReference type="Pfam" id="PF08281">
    <property type="entry name" value="Sigma70_r4_2"/>
    <property type="match status" value="1"/>
</dbReference>
<organism evidence="6 7">
    <name type="scientific">Streptomyces sp. 900116325</name>
    <dbReference type="NCBI Taxonomy" id="3154295"/>
    <lineage>
        <taxon>Bacteria</taxon>
        <taxon>Bacillati</taxon>
        <taxon>Actinomycetota</taxon>
        <taxon>Actinomycetes</taxon>
        <taxon>Kitasatosporales</taxon>
        <taxon>Streptomycetaceae</taxon>
        <taxon>Streptomyces</taxon>
    </lineage>
</organism>
<dbReference type="EMBL" id="JBEXIP010000037">
    <property type="protein sequence ID" value="MET8437398.1"/>
    <property type="molecule type" value="Genomic_DNA"/>
</dbReference>
<protein>
    <submittedName>
        <fullName evidence="6">Sigma factor-like helix-turn-helix DNA-binding protein</fullName>
    </submittedName>
</protein>
<evidence type="ECO:0000256" key="2">
    <source>
        <dbReference type="ARBA" id="ARBA00023015"/>
    </source>
</evidence>
<keyword evidence="7" id="KW-1185">Reference proteome</keyword>
<sequence>MPDAQALERLPDQEVKAALRRLPQELAIIVHLADAEDFSPTEIADVLGIPENTATSLLLYGRHCLLHAFTDASRRQRLLDR</sequence>
<evidence type="ECO:0000259" key="5">
    <source>
        <dbReference type="Pfam" id="PF08281"/>
    </source>
</evidence>
<gene>
    <name evidence="6" type="ORF">ABZV61_32525</name>
</gene>